<sequence>MKAVWQLWLQPCRQTTLIAVLVQLMWLGGAVALGLMPAMGNAAASGAAILFGGGTWLWFMMIGQCLRGLCRPESFLLPDFRRHLAWGGALELAQWVLLPTLAAAVLGAPHVWLAGTLILLLAAIGLASGTERYINLMIWGVFVLAGWKPGLASQIARAAAASPLTIPLLLLVAVLLVRLTLRSMLRIEDREADVSPLSNTQLGRSRMRPVDGRPARRGKLTKVITAWFDGTSQRAMESALARYRQRPSWRLRAVLVRRLLLPHDNPQAIALRLLLVAVIVSFYVIAVMHRQRFNAEIVGAYAILLCLSRFPQLGRGMRRMQPNLADLYLTLAPQTRADYQKTLIDALLILVPISVLSALAYTALGVVLVHATEPARMLVDAAIVAAPASLVALAVHLIGPEGTLGRSLVDIVVTLGAMAVYWGGYWLLGALGFALGGLVLVIVTMSFGLTVWVAAQREYQRRPPCFDAPLT</sequence>
<feature type="transmembrane region" description="Helical" evidence="1">
    <location>
        <begin position="346"/>
        <end position="371"/>
    </location>
</feature>
<keyword evidence="1" id="KW-0812">Transmembrane</keyword>
<organism evidence="2 3">
    <name type="scientific">Rhodanobacter glycinis</name>
    <dbReference type="NCBI Taxonomy" id="582702"/>
    <lineage>
        <taxon>Bacteria</taxon>
        <taxon>Pseudomonadati</taxon>
        <taxon>Pseudomonadota</taxon>
        <taxon>Gammaproteobacteria</taxon>
        <taxon>Lysobacterales</taxon>
        <taxon>Rhodanobacteraceae</taxon>
        <taxon>Rhodanobacter</taxon>
    </lineage>
</organism>
<dbReference type="AlphaFoldDB" id="A0A1I3YS27"/>
<feature type="transmembrane region" description="Helical" evidence="1">
    <location>
        <begin position="433"/>
        <end position="454"/>
    </location>
</feature>
<feature type="transmembrane region" description="Helical" evidence="1">
    <location>
        <begin position="407"/>
        <end position="427"/>
    </location>
</feature>
<feature type="transmembrane region" description="Helical" evidence="1">
    <location>
        <begin position="161"/>
        <end position="181"/>
    </location>
</feature>
<feature type="transmembrane region" description="Helical" evidence="1">
    <location>
        <begin position="111"/>
        <end position="129"/>
    </location>
</feature>
<name>A0A1I3YS27_9GAMM</name>
<feature type="transmembrane region" description="Helical" evidence="1">
    <location>
        <begin position="42"/>
        <end position="63"/>
    </location>
</feature>
<protein>
    <recommendedName>
        <fullName evidence="4">ABC-2 type transport system permease protein</fullName>
    </recommendedName>
</protein>
<feature type="transmembrane region" description="Helical" evidence="1">
    <location>
        <begin position="293"/>
        <end position="310"/>
    </location>
</feature>
<dbReference type="EMBL" id="FOSR01000002">
    <property type="protein sequence ID" value="SFK34642.1"/>
    <property type="molecule type" value="Genomic_DNA"/>
</dbReference>
<feature type="transmembrane region" description="Helical" evidence="1">
    <location>
        <begin position="16"/>
        <end position="36"/>
    </location>
</feature>
<keyword evidence="1" id="KW-1133">Transmembrane helix</keyword>
<reference evidence="3" key="1">
    <citation type="submission" date="2016-10" db="EMBL/GenBank/DDBJ databases">
        <authorList>
            <person name="Varghese N."/>
            <person name="Submissions S."/>
        </authorList>
    </citation>
    <scope>NUCLEOTIDE SEQUENCE [LARGE SCALE GENOMIC DNA]</scope>
    <source>
        <strain evidence="3">MO64</strain>
    </source>
</reference>
<feature type="transmembrane region" description="Helical" evidence="1">
    <location>
        <begin position="84"/>
        <end position="105"/>
    </location>
</feature>
<keyword evidence="1" id="KW-0472">Membrane</keyword>
<gene>
    <name evidence="2" type="ORF">SAMN05192579_10218</name>
</gene>
<feature type="transmembrane region" description="Helical" evidence="1">
    <location>
        <begin position="136"/>
        <end position="155"/>
    </location>
</feature>
<evidence type="ECO:0000313" key="2">
    <source>
        <dbReference type="EMBL" id="SFK34642.1"/>
    </source>
</evidence>
<dbReference type="RefSeq" id="WP_008210077.1">
    <property type="nucleotide sequence ID" value="NZ_FOSR01000002.1"/>
</dbReference>
<evidence type="ECO:0000256" key="1">
    <source>
        <dbReference type="SAM" id="Phobius"/>
    </source>
</evidence>
<dbReference type="Proteomes" id="UP000198725">
    <property type="component" value="Unassembled WGS sequence"/>
</dbReference>
<keyword evidence="3" id="KW-1185">Reference proteome</keyword>
<feature type="transmembrane region" description="Helical" evidence="1">
    <location>
        <begin position="377"/>
        <end position="395"/>
    </location>
</feature>
<feature type="transmembrane region" description="Helical" evidence="1">
    <location>
        <begin position="269"/>
        <end position="287"/>
    </location>
</feature>
<accession>A0A1I3YS27</accession>
<proteinExistence type="predicted"/>
<evidence type="ECO:0000313" key="3">
    <source>
        <dbReference type="Proteomes" id="UP000198725"/>
    </source>
</evidence>
<evidence type="ECO:0008006" key="4">
    <source>
        <dbReference type="Google" id="ProtNLM"/>
    </source>
</evidence>